<dbReference type="HAMAP" id="MF_01929">
    <property type="entry name" value="PurE_classI"/>
    <property type="match status" value="1"/>
</dbReference>
<evidence type="ECO:0000313" key="7">
    <source>
        <dbReference type="EMBL" id="MBC2594089.1"/>
    </source>
</evidence>
<comment type="function">
    <text evidence="3 4">Catalyzes the conversion of N5-carboxyaminoimidazole ribonucleotide (N5-CAIR) to 4-carboxy-5-aminoimidazole ribonucleotide (CAIR).</text>
</comment>
<dbReference type="InterPro" id="IPR000031">
    <property type="entry name" value="PurE_dom"/>
</dbReference>
<dbReference type="NCBIfam" id="TIGR01162">
    <property type="entry name" value="purE"/>
    <property type="match status" value="1"/>
</dbReference>
<accession>A0A842HD17</accession>
<dbReference type="GO" id="GO:0016829">
    <property type="term" value="F:lyase activity"/>
    <property type="evidence" value="ECO:0007669"/>
    <property type="project" value="UniProtKB-KW"/>
</dbReference>
<dbReference type="UniPathway" id="UPA00074">
    <property type="reaction ID" value="UER00943"/>
</dbReference>
<dbReference type="SUPFAM" id="SSF52255">
    <property type="entry name" value="N5-CAIR mutase (phosphoribosylaminoimidazole carboxylase, PurE)"/>
    <property type="match status" value="1"/>
</dbReference>
<dbReference type="InterPro" id="IPR024694">
    <property type="entry name" value="PurE_prokaryotes"/>
</dbReference>
<dbReference type="GO" id="GO:0006189">
    <property type="term" value="P:'de novo' IMP biosynthetic process"/>
    <property type="evidence" value="ECO:0007669"/>
    <property type="project" value="UniProtKB-UniRule"/>
</dbReference>
<dbReference type="EC" id="5.4.99.18" evidence="3 4"/>
<dbReference type="PANTHER" id="PTHR23046:SF2">
    <property type="entry name" value="PHOSPHORIBOSYLAMINOIMIDAZOLE CARBOXYLASE"/>
    <property type="match status" value="1"/>
</dbReference>
<dbReference type="RefSeq" id="WP_185675071.1">
    <property type="nucleotide sequence ID" value="NZ_JACHVB010000020.1"/>
</dbReference>
<comment type="pathway">
    <text evidence="3 4">Purine metabolism; IMP biosynthesis via de novo pathway; 5-amino-1-(5-phospho-D-ribosyl)imidazole-4-carboxylate from 5-amino-1-(5-phospho-D-ribosyl)imidazole (N5-CAIR route): step 2/2.</text>
</comment>
<dbReference type="Proteomes" id="UP000546464">
    <property type="component" value="Unassembled WGS sequence"/>
</dbReference>
<comment type="similarity">
    <text evidence="3">Belongs to the AIR carboxylase family. Class I subfamily.</text>
</comment>
<evidence type="ECO:0000259" key="6">
    <source>
        <dbReference type="SMART" id="SM01001"/>
    </source>
</evidence>
<dbReference type="GO" id="GO:0034023">
    <property type="term" value="F:5-(carboxyamino)imidazole ribonucleotide mutase activity"/>
    <property type="evidence" value="ECO:0007669"/>
    <property type="project" value="UniProtKB-UniRule"/>
</dbReference>
<dbReference type="EMBL" id="JACHVB010000020">
    <property type="protein sequence ID" value="MBC2594089.1"/>
    <property type="molecule type" value="Genomic_DNA"/>
</dbReference>
<dbReference type="AlphaFoldDB" id="A0A842HD17"/>
<feature type="binding site" evidence="3 5">
    <location>
        <position position="20"/>
    </location>
    <ligand>
        <name>substrate</name>
    </ligand>
</feature>
<feature type="binding site" evidence="3 5">
    <location>
        <position position="23"/>
    </location>
    <ligand>
        <name>substrate</name>
    </ligand>
</feature>
<evidence type="ECO:0000313" key="8">
    <source>
        <dbReference type="Proteomes" id="UP000546464"/>
    </source>
</evidence>
<dbReference type="PANTHER" id="PTHR23046">
    <property type="entry name" value="PHOSPHORIBOSYLAMINOIMIDAZOLE CARBOXYLASE CATALYTIC SUBUNIT"/>
    <property type="match status" value="1"/>
</dbReference>
<comment type="catalytic activity">
    <reaction evidence="3 4">
        <text>5-carboxyamino-1-(5-phospho-D-ribosyl)imidazole + H(+) = 5-amino-1-(5-phospho-D-ribosyl)imidazole-4-carboxylate</text>
        <dbReference type="Rhea" id="RHEA:13193"/>
        <dbReference type="ChEBI" id="CHEBI:15378"/>
        <dbReference type="ChEBI" id="CHEBI:58730"/>
        <dbReference type="ChEBI" id="CHEBI:77657"/>
        <dbReference type="EC" id="5.4.99.18"/>
    </reaction>
</comment>
<proteinExistence type="inferred from homology"/>
<comment type="caution">
    <text evidence="7">The sequence shown here is derived from an EMBL/GenBank/DDBJ whole genome shotgun (WGS) entry which is preliminary data.</text>
</comment>
<keyword evidence="7" id="KW-0456">Lyase</keyword>
<feature type="binding site" evidence="3 5">
    <location>
        <position position="50"/>
    </location>
    <ligand>
        <name>substrate</name>
    </ligand>
</feature>
<organism evidence="7 8">
    <name type="scientific">Ruficoccus amylovorans</name>
    <dbReference type="NCBI Taxonomy" id="1804625"/>
    <lineage>
        <taxon>Bacteria</taxon>
        <taxon>Pseudomonadati</taxon>
        <taxon>Verrucomicrobiota</taxon>
        <taxon>Opitutia</taxon>
        <taxon>Puniceicoccales</taxon>
        <taxon>Cerasicoccaceae</taxon>
        <taxon>Ruficoccus</taxon>
    </lineage>
</organism>
<keyword evidence="2 3" id="KW-0413">Isomerase</keyword>
<dbReference type="Gene3D" id="3.40.50.1970">
    <property type="match status" value="1"/>
</dbReference>
<gene>
    <name evidence="3 7" type="primary">purE</name>
    <name evidence="7" type="ORF">H5P28_07415</name>
</gene>
<keyword evidence="1 3" id="KW-0658">Purine biosynthesis</keyword>
<evidence type="ECO:0000256" key="1">
    <source>
        <dbReference type="ARBA" id="ARBA00022755"/>
    </source>
</evidence>
<dbReference type="PIRSF" id="PIRSF001338">
    <property type="entry name" value="AIR_carboxylase"/>
    <property type="match status" value="1"/>
</dbReference>
<dbReference type="Pfam" id="PF00731">
    <property type="entry name" value="AIRC"/>
    <property type="match status" value="1"/>
</dbReference>
<name>A0A842HD17_9BACT</name>
<dbReference type="SMART" id="SM01001">
    <property type="entry name" value="AIRC"/>
    <property type="match status" value="1"/>
</dbReference>
<evidence type="ECO:0000256" key="3">
    <source>
        <dbReference type="HAMAP-Rule" id="MF_01929"/>
    </source>
</evidence>
<protein>
    <recommendedName>
        <fullName evidence="3 4">N5-carboxyaminoimidazole ribonucleotide mutase</fullName>
        <shortName evidence="3 4">N5-CAIR mutase</shortName>
        <ecNumber evidence="3 4">5.4.99.18</ecNumber>
    </recommendedName>
    <alternativeName>
        <fullName evidence="3">5-(carboxyamino)imidazole ribonucleotide mutase</fullName>
    </alternativeName>
</protein>
<dbReference type="InterPro" id="IPR033747">
    <property type="entry name" value="PurE_ClassI"/>
</dbReference>
<evidence type="ECO:0000256" key="5">
    <source>
        <dbReference type="PIRSR" id="PIRSR001338-1"/>
    </source>
</evidence>
<sequence length="171" mass="17710">MAKSKQSATARPAVGIIMGSTSDWETMQHAAETLTTLGVPFEKEVVSAHRTPEKLYDYAKTAEKRGLNVIIAGAGGAAHLPGMTAAMTTLPVFGVPVQSKALSGMDSLLSIVQMPAGIPVPTLAIGRAGAINAALSAAAVIALGDAKVRRKLKAFRDKQTATVMEAELPES</sequence>
<feature type="domain" description="PurE" evidence="6">
    <location>
        <begin position="12"/>
        <end position="163"/>
    </location>
</feature>
<keyword evidence="8" id="KW-1185">Reference proteome</keyword>
<reference evidence="7 8" key="1">
    <citation type="submission" date="2020-07" db="EMBL/GenBank/DDBJ databases">
        <authorList>
            <person name="Feng X."/>
        </authorList>
    </citation>
    <scope>NUCLEOTIDE SEQUENCE [LARGE SCALE GENOMIC DNA]</scope>
    <source>
        <strain evidence="7 8">JCM31066</strain>
    </source>
</reference>
<evidence type="ECO:0000256" key="4">
    <source>
        <dbReference type="PIRNR" id="PIRNR001338"/>
    </source>
</evidence>
<evidence type="ECO:0000256" key="2">
    <source>
        <dbReference type="ARBA" id="ARBA00023235"/>
    </source>
</evidence>